<comment type="subcellular location">
    <subcellularLocation>
        <location evidence="1">Mitochondrion</location>
    </subcellularLocation>
</comment>
<dbReference type="InterPro" id="IPR017703">
    <property type="entry name" value="YgfZ/GCV_T_CS"/>
</dbReference>
<keyword evidence="6" id="KW-1185">Reference proteome</keyword>
<dbReference type="PANTHER" id="PTHR22602:SF0">
    <property type="entry name" value="TRANSFERASE CAF17, MITOCHONDRIAL-RELATED"/>
    <property type="match status" value="1"/>
</dbReference>
<evidence type="ECO:0000313" key="6">
    <source>
        <dbReference type="Proteomes" id="UP000695022"/>
    </source>
</evidence>
<dbReference type="Proteomes" id="UP000695022">
    <property type="component" value="Unplaced"/>
</dbReference>
<dbReference type="GO" id="GO:0016740">
    <property type="term" value="F:transferase activity"/>
    <property type="evidence" value="ECO:0007669"/>
    <property type="project" value="UniProtKB-KW"/>
</dbReference>
<evidence type="ECO:0000259" key="5">
    <source>
        <dbReference type="Pfam" id="PF25455"/>
    </source>
</evidence>
<evidence type="ECO:0000256" key="3">
    <source>
        <dbReference type="ARBA" id="ARBA00023128"/>
    </source>
</evidence>
<dbReference type="GeneID" id="106816406"/>
<keyword evidence="7" id="KW-0808">Transferase</keyword>
<evidence type="ECO:0000256" key="1">
    <source>
        <dbReference type="ARBA" id="ARBA00004173"/>
    </source>
</evidence>
<dbReference type="InterPro" id="IPR045179">
    <property type="entry name" value="YgfZ/GcvT"/>
</dbReference>
<accession>A0ABM1EWC2</accession>
<dbReference type="InterPro" id="IPR057460">
    <property type="entry name" value="CAF17_C"/>
</dbReference>
<dbReference type="Gene3D" id="3.30.1360.120">
    <property type="entry name" value="Probable tRNA modification gtpase trme, domain 1"/>
    <property type="match status" value="1"/>
</dbReference>
<reference evidence="7" key="1">
    <citation type="submission" date="2025-08" db="UniProtKB">
        <authorList>
            <consortium name="RefSeq"/>
        </authorList>
    </citation>
    <scope>IDENTIFICATION</scope>
</reference>
<dbReference type="Pfam" id="PF01571">
    <property type="entry name" value="GCV_T"/>
    <property type="match status" value="1"/>
</dbReference>
<dbReference type="PANTHER" id="PTHR22602">
    <property type="entry name" value="TRANSFERASE CAF17, MITOCHONDRIAL-RELATED"/>
    <property type="match status" value="1"/>
</dbReference>
<feature type="domain" description="CAF17 C-terminal" evidence="5">
    <location>
        <begin position="294"/>
        <end position="370"/>
    </location>
</feature>
<dbReference type="NCBIfam" id="TIGR03317">
    <property type="entry name" value="ygfZ_signature"/>
    <property type="match status" value="1"/>
</dbReference>
<dbReference type="Pfam" id="PF25455">
    <property type="entry name" value="Beta-barrel_CAF17_C"/>
    <property type="match status" value="1"/>
</dbReference>
<dbReference type="InterPro" id="IPR006222">
    <property type="entry name" value="GCVT_N"/>
</dbReference>
<dbReference type="RefSeq" id="XP_014676493.1">
    <property type="nucleotide sequence ID" value="XM_014821007.1"/>
</dbReference>
<proteinExistence type="predicted"/>
<keyword evidence="2" id="KW-0809">Transit peptide</keyword>
<dbReference type="SUPFAM" id="SSF103025">
    <property type="entry name" value="Folate-binding domain"/>
    <property type="match status" value="1"/>
</dbReference>
<name>A0ABM1EWC2_PRICU</name>
<evidence type="ECO:0000256" key="2">
    <source>
        <dbReference type="ARBA" id="ARBA00022946"/>
    </source>
</evidence>
<sequence length="374" mass="41296">MIKKTTRASEMTLHIVTRLVRCSRQRGSLVGAFSFPFCERQIPLPVTALLSYRHNSQDSSAQSDAGFISQCVEKRGLLRVVGPDAKALLQGLITNDMDCLNVDICPTINNCLYSLILNNQGRVLWDIIIYRLGEDKDKGQNYLLETDKDQVDDVLKHLKKYKLRKKADLFSMSDEMSVWAVASPPNESVTVASNKSHIFLNMDPRAPDLGYRLILASGTQASDVVTNCKVADDPQWYEKLRYRLGVGEGVVNHPPGKCFPLEANADYLNGVSFRKGCYIGQELTARTQHTGAVRKRLMPLTLAENLDEQPEGDAAVANSAGKQVGKLRGVICSLGLALMRIDASEDTSLHIKTSTGRKVGVTASQPSWWNTEGP</sequence>
<feature type="domain" description="GCVT N-terminal" evidence="4">
    <location>
        <begin position="77"/>
        <end position="188"/>
    </location>
</feature>
<organism evidence="6 7">
    <name type="scientific">Priapulus caudatus</name>
    <name type="common">Priapulid worm</name>
    <dbReference type="NCBI Taxonomy" id="37621"/>
    <lineage>
        <taxon>Eukaryota</taxon>
        <taxon>Metazoa</taxon>
        <taxon>Ecdysozoa</taxon>
        <taxon>Scalidophora</taxon>
        <taxon>Priapulida</taxon>
        <taxon>Priapulimorpha</taxon>
        <taxon>Priapulimorphida</taxon>
        <taxon>Priapulidae</taxon>
        <taxon>Priapulus</taxon>
    </lineage>
</organism>
<gene>
    <name evidence="7" type="primary">LOC106816406</name>
</gene>
<evidence type="ECO:0000313" key="7">
    <source>
        <dbReference type="RefSeq" id="XP_014676493.1"/>
    </source>
</evidence>
<dbReference type="InterPro" id="IPR027266">
    <property type="entry name" value="TrmE/GcvT-like"/>
</dbReference>
<protein>
    <submittedName>
        <fullName evidence="7">Transferase CAF17 homolog, mitochondrial isoform X1</fullName>
    </submittedName>
</protein>
<evidence type="ECO:0000259" key="4">
    <source>
        <dbReference type="Pfam" id="PF01571"/>
    </source>
</evidence>
<keyword evidence="3" id="KW-0496">Mitochondrion</keyword>